<keyword evidence="1" id="KW-1185">Reference proteome</keyword>
<dbReference type="AlphaFoldDB" id="A0A6P5XXQ2"/>
<evidence type="ECO:0000313" key="1">
    <source>
        <dbReference type="Proteomes" id="UP000515121"/>
    </source>
</evidence>
<proteinExistence type="predicted"/>
<organism evidence="1 2">
    <name type="scientific">Durio zibethinus</name>
    <name type="common">Durian</name>
    <dbReference type="NCBI Taxonomy" id="66656"/>
    <lineage>
        <taxon>Eukaryota</taxon>
        <taxon>Viridiplantae</taxon>
        <taxon>Streptophyta</taxon>
        <taxon>Embryophyta</taxon>
        <taxon>Tracheophyta</taxon>
        <taxon>Spermatophyta</taxon>
        <taxon>Magnoliopsida</taxon>
        <taxon>eudicotyledons</taxon>
        <taxon>Gunneridae</taxon>
        <taxon>Pentapetalae</taxon>
        <taxon>rosids</taxon>
        <taxon>malvids</taxon>
        <taxon>Malvales</taxon>
        <taxon>Malvaceae</taxon>
        <taxon>Helicteroideae</taxon>
        <taxon>Durio</taxon>
    </lineage>
</organism>
<dbReference type="InterPro" id="IPR007750">
    <property type="entry name" value="DUF674"/>
</dbReference>
<gene>
    <name evidence="2" type="primary">LOC111286691</name>
</gene>
<dbReference type="RefSeq" id="XP_022732551.1">
    <property type="nucleotide sequence ID" value="XM_022876816.1"/>
</dbReference>
<reference evidence="2" key="1">
    <citation type="submission" date="2025-08" db="UniProtKB">
        <authorList>
            <consortium name="RefSeq"/>
        </authorList>
    </citation>
    <scope>IDENTIFICATION</scope>
    <source>
        <tissue evidence="2">Fruit stalk</tissue>
    </source>
</reference>
<dbReference type="PANTHER" id="PTHR33103">
    <property type="entry name" value="OS01G0153900 PROTEIN"/>
    <property type="match status" value="1"/>
</dbReference>
<accession>A0A6P5XXQ2</accession>
<protein>
    <submittedName>
        <fullName evidence="2">Uncharacterized protein LOC111286691</fullName>
    </submittedName>
</protein>
<dbReference type="KEGG" id="dzi:111286691"/>
<dbReference type="OrthoDB" id="1277335at2759"/>
<dbReference type="Proteomes" id="UP000515121">
    <property type="component" value="Unplaced"/>
</dbReference>
<name>A0A6P5XXQ2_DURZI</name>
<evidence type="ECO:0000313" key="2">
    <source>
        <dbReference type="RefSeq" id="XP_022732551.1"/>
    </source>
</evidence>
<sequence>MSSNVAGGKFCQILSCYTKDGLSTEFGVIFAESNEDFVDILFSFFTLPMGKIIKLTGNQSPAASVGCMNNLYKSVRKLEVPRFETETCKSMLLNPRSVTAALCENLKLKLDKDERLTYFRCIGSCGSSNFKLLSHYANAICACGKRMAYGMNLVIKKDFDAEDGLFVKGLTRLIVNDELRVVTSSSAASFSILSKLGIMDGSAIEVRSFIIGVDQVFSQALKLLKCSLVSKTPLTEVLLENSLVPELSENDFEHGKMVVKLMISKSKKVVFYAEAGEEFFDLLFSFLTVPLGFIVKEMQGGNSKGCINHLYDSIQGLDAEQYLKSQKRRQCYSAPCFTLVLAMRINC</sequence>
<dbReference type="PANTHER" id="PTHR33103:SF27">
    <property type="entry name" value="OS04G0594700 PROTEIN"/>
    <property type="match status" value="1"/>
</dbReference>
<dbReference type="Pfam" id="PF05056">
    <property type="entry name" value="DUF674"/>
    <property type="match status" value="1"/>
</dbReference>
<dbReference type="GeneID" id="111286691"/>